<name>C4XKT9_SOLM1</name>
<feature type="compositionally biased region" description="Polar residues" evidence="1">
    <location>
        <begin position="1"/>
        <end position="22"/>
    </location>
</feature>
<dbReference type="EMBL" id="AP010904">
    <property type="protein sequence ID" value="BAH74478.1"/>
    <property type="molecule type" value="Genomic_DNA"/>
</dbReference>
<gene>
    <name evidence="2" type="ordered locus">DMR_09870</name>
</gene>
<sequence length="82" mass="8647">MALSVTARTLVSASVSKPTSGIPSAPPGSVAPILALAQDRPRVSAHPLGHPAPSAEVEKKRLKRRSRDTPHPSYLKSKTVCK</sequence>
<organism evidence="2 3">
    <name type="scientific">Solidesulfovibrio magneticus (strain ATCC 700980 / DSM 13731 / RS-1)</name>
    <name type="common">Desulfovibrio magneticus</name>
    <dbReference type="NCBI Taxonomy" id="573370"/>
    <lineage>
        <taxon>Bacteria</taxon>
        <taxon>Pseudomonadati</taxon>
        <taxon>Thermodesulfobacteriota</taxon>
        <taxon>Desulfovibrionia</taxon>
        <taxon>Desulfovibrionales</taxon>
        <taxon>Desulfovibrionaceae</taxon>
        <taxon>Solidesulfovibrio</taxon>
    </lineage>
</organism>
<evidence type="ECO:0000313" key="3">
    <source>
        <dbReference type="Proteomes" id="UP000009071"/>
    </source>
</evidence>
<evidence type="ECO:0000256" key="1">
    <source>
        <dbReference type="SAM" id="MobiDB-lite"/>
    </source>
</evidence>
<dbReference type="HOGENOM" id="CLU_2552729_0_0_7"/>
<feature type="region of interest" description="Disordered" evidence="1">
    <location>
        <begin position="1"/>
        <end position="82"/>
    </location>
</feature>
<dbReference type="KEGG" id="dma:DMR_09870"/>
<keyword evidence="3" id="KW-1185">Reference proteome</keyword>
<protein>
    <submittedName>
        <fullName evidence="2">Uncharacterized protein</fullName>
    </submittedName>
</protein>
<proteinExistence type="predicted"/>
<dbReference type="AlphaFoldDB" id="C4XKT9"/>
<reference evidence="2 3" key="1">
    <citation type="journal article" date="2009" name="Genome Res.">
        <title>Whole genome sequence of Desulfovibrio magneticus strain RS-1 revealed common gene clusters in magnetotactic bacteria.</title>
        <authorList>
            <person name="Nakazawa H."/>
            <person name="Arakaki A."/>
            <person name="Narita-Yamada S."/>
            <person name="Yashiro I."/>
            <person name="Jinno K."/>
            <person name="Aoki N."/>
            <person name="Tsuruyama A."/>
            <person name="Okamura Y."/>
            <person name="Tanikawa S."/>
            <person name="Fujita N."/>
            <person name="Takeyama H."/>
            <person name="Matsunaga T."/>
        </authorList>
    </citation>
    <scope>NUCLEOTIDE SEQUENCE [LARGE SCALE GENOMIC DNA]</scope>
    <source>
        <strain evidence="3">ATCC 700980 / DSM 13731 / RS-1</strain>
    </source>
</reference>
<evidence type="ECO:0000313" key="2">
    <source>
        <dbReference type="EMBL" id="BAH74478.1"/>
    </source>
</evidence>
<dbReference type="Proteomes" id="UP000009071">
    <property type="component" value="Chromosome"/>
</dbReference>
<accession>C4XKT9</accession>